<comment type="pathway">
    <text evidence="1">Porphyrin-containing compound metabolism; protoporphyrin-IX biosynthesis; coproporphyrinogen-III from 5-aminolevulinate: step 1/4.</text>
</comment>
<feature type="binding site" evidence="11">
    <location>
        <position position="239"/>
    </location>
    <ligand>
        <name>Zn(2+)</name>
        <dbReference type="ChEBI" id="CHEBI:29105"/>
        <label>2</label>
    </ligand>
</feature>
<comment type="catalytic activity">
    <reaction evidence="8 12">
        <text>2 5-aminolevulinate = porphobilinogen + 2 H2O + H(+)</text>
        <dbReference type="Rhea" id="RHEA:24064"/>
        <dbReference type="ChEBI" id="CHEBI:15377"/>
        <dbReference type="ChEBI" id="CHEBI:15378"/>
        <dbReference type="ChEBI" id="CHEBI:58126"/>
        <dbReference type="ChEBI" id="CHEBI:356416"/>
        <dbReference type="EC" id="4.2.1.24"/>
    </reaction>
</comment>
<dbReference type="InterPro" id="IPR001731">
    <property type="entry name" value="ALAD"/>
</dbReference>
<organism evidence="14 15">
    <name type="scientific">Leptotrombidium deliense</name>
    <dbReference type="NCBI Taxonomy" id="299467"/>
    <lineage>
        <taxon>Eukaryota</taxon>
        <taxon>Metazoa</taxon>
        <taxon>Ecdysozoa</taxon>
        <taxon>Arthropoda</taxon>
        <taxon>Chelicerata</taxon>
        <taxon>Arachnida</taxon>
        <taxon>Acari</taxon>
        <taxon>Acariformes</taxon>
        <taxon>Trombidiformes</taxon>
        <taxon>Prostigmata</taxon>
        <taxon>Anystina</taxon>
        <taxon>Parasitengona</taxon>
        <taxon>Trombiculoidea</taxon>
        <taxon>Trombiculidae</taxon>
        <taxon>Leptotrombidium</taxon>
    </lineage>
</organism>
<comment type="caution">
    <text evidence="14">The sequence shown here is derived from an EMBL/GenBank/DDBJ whole genome shotgun (WGS) entry which is preliminary data.</text>
</comment>
<evidence type="ECO:0000256" key="13">
    <source>
        <dbReference type="RuleBase" id="RU004161"/>
    </source>
</evidence>
<feature type="binding site" evidence="10">
    <location>
        <position position="334"/>
    </location>
    <ligand>
        <name>5-aminolevulinate</name>
        <dbReference type="ChEBI" id="CHEBI:356416"/>
        <label>2</label>
    </ligand>
</feature>
<dbReference type="STRING" id="299467.A0A443SIV6"/>
<feature type="binding site" evidence="10">
    <location>
        <position position="295"/>
    </location>
    <ligand>
        <name>5-aminolevulinate</name>
        <dbReference type="ChEBI" id="CHEBI:356416"/>
        <label>2</label>
    </ligand>
</feature>
<comment type="function">
    <text evidence="6">Catalyzes an early step in the biosynthesis of tetrapyrroles. Binds two molecules of 5-aminolevulinate per subunit, each at a distinct site, and catalyzes their condensation to form porphobilinogen.</text>
</comment>
<keyword evidence="5 12" id="KW-0627">Porphyrin biosynthesis</keyword>
<dbReference type="OrthoDB" id="1530at2759"/>
<feature type="binding site" evidence="11">
    <location>
        <position position="149"/>
    </location>
    <ligand>
        <name>Zn(2+)</name>
        <dbReference type="ChEBI" id="CHEBI:29105"/>
        <label>1</label>
        <note>catalytic</note>
    </ligand>
</feature>
<evidence type="ECO:0000256" key="11">
    <source>
        <dbReference type="PIRSR" id="PIRSR001415-4"/>
    </source>
</evidence>
<protein>
    <recommendedName>
        <fullName evidence="12">Delta-aminolevulinic acid dehydratase</fullName>
        <ecNumber evidence="12">4.2.1.24</ecNumber>
    </recommendedName>
</protein>
<evidence type="ECO:0000256" key="10">
    <source>
        <dbReference type="PIRSR" id="PIRSR001415-2"/>
    </source>
</evidence>
<dbReference type="PROSITE" id="PS00169">
    <property type="entry name" value="D_ALA_DEHYDRATASE"/>
    <property type="match status" value="1"/>
</dbReference>
<feature type="binding site" evidence="11">
    <location>
        <position position="139"/>
    </location>
    <ligand>
        <name>Zn(2+)</name>
        <dbReference type="ChEBI" id="CHEBI:29105"/>
        <label>1</label>
        <note>catalytic</note>
    </ligand>
</feature>
<dbReference type="NCBIfam" id="NF006762">
    <property type="entry name" value="PRK09283.1"/>
    <property type="match status" value="1"/>
</dbReference>
<feature type="active site" description="Schiff-base intermediate with substrate" evidence="9">
    <location>
        <position position="268"/>
    </location>
</feature>
<evidence type="ECO:0000256" key="8">
    <source>
        <dbReference type="ARBA" id="ARBA00047651"/>
    </source>
</evidence>
<dbReference type="PANTHER" id="PTHR11458">
    <property type="entry name" value="DELTA-AMINOLEVULINIC ACID DEHYDRATASE"/>
    <property type="match status" value="1"/>
</dbReference>
<dbReference type="InterPro" id="IPR030656">
    <property type="entry name" value="ALAD_AS"/>
</dbReference>
<dbReference type="UniPathway" id="UPA00251">
    <property type="reaction ID" value="UER00318"/>
</dbReference>
<evidence type="ECO:0000256" key="7">
    <source>
        <dbReference type="ARBA" id="ARBA00025861"/>
    </source>
</evidence>
<feature type="binding site" evidence="10">
    <location>
        <position position="225"/>
    </location>
    <ligand>
        <name>5-aminolevulinate</name>
        <dbReference type="ChEBI" id="CHEBI:356416"/>
        <label>1</label>
    </ligand>
</feature>
<evidence type="ECO:0000256" key="3">
    <source>
        <dbReference type="ARBA" id="ARBA00023133"/>
    </source>
</evidence>
<evidence type="ECO:0000256" key="12">
    <source>
        <dbReference type="RuleBase" id="RU000515"/>
    </source>
</evidence>
<feature type="binding site" evidence="11">
    <location>
        <position position="141"/>
    </location>
    <ligand>
        <name>Zn(2+)</name>
        <dbReference type="ChEBI" id="CHEBI:29105"/>
        <label>1</label>
        <note>catalytic</note>
    </ligand>
</feature>
<comment type="similarity">
    <text evidence="2 13">Belongs to the ALAD family.</text>
</comment>
<dbReference type="SUPFAM" id="SSF51569">
    <property type="entry name" value="Aldolase"/>
    <property type="match status" value="1"/>
</dbReference>
<evidence type="ECO:0000313" key="14">
    <source>
        <dbReference type="EMBL" id="RWS27425.1"/>
    </source>
</evidence>
<dbReference type="InterPro" id="IPR013785">
    <property type="entry name" value="Aldolase_TIM"/>
</dbReference>
<dbReference type="PIRSF" id="PIRSF001415">
    <property type="entry name" value="Porphbilin_synth"/>
    <property type="match status" value="1"/>
</dbReference>
<sequence>MESKVVNSGDEHNIRLYSSSHQRFIHSAQSNHLFREWQSKGTTNHSPNDFILPLFIIPECDSQEEITSMPNVCRYGVNKAIEYLKPLVSEYSLKSVLLFPVMREKGFAKAINEQFNPVIKLIPKLKNNFPSLTVITDVCLCGFTEDGHCCVFNENGKMDNSESISLLSKLSVSYAKAGADMIAPSDMMDCRVDAIRKGLNENGFHEVSIMSYSAKFASCFYGPFRDAAGSAPKFGDRKCYQLPPGSAGLAMRAVKRDIEEGADVVMVKPGLPYLDLVQKISSTYPEAPVAVYHVSGEYAMLCHGATAGAFVLKTAVMEVVTSFKRAGASIVITYFTPLILKWLKDA</sequence>
<dbReference type="EC" id="4.2.1.24" evidence="12"/>
<evidence type="ECO:0000256" key="5">
    <source>
        <dbReference type="ARBA" id="ARBA00023244"/>
    </source>
</evidence>
<evidence type="ECO:0000256" key="9">
    <source>
        <dbReference type="PIRSR" id="PIRSR001415-1"/>
    </source>
</evidence>
<name>A0A443SIV6_9ACAR</name>
<dbReference type="SMART" id="SM01004">
    <property type="entry name" value="ALAD"/>
    <property type="match status" value="1"/>
</dbReference>
<gene>
    <name evidence="14" type="ORF">B4U80_09872</name>
</gene>
<dbReference type="AlphaFoldDB" id="A0A443SIV6"/>
<dbReference type="EMBL" id="NCKV01002026">
    <property type="protein sequence ID" value="RWS27425.1"/>
    <property type="molecule type" value="Genomic_DNA"/>
</dbReference>
<keyword evidence="15" id="KW-1185">Reference proteome</keyword>
<evidence type="ECO:0000256" key="4">
    <source>
        <dbReference type="ARBA" id="ARBA00023239"/>
    </source>
</evidence>
<dbReference type="PRINTS" id="PR00144">
    <property type="entry name" value="DALDHYDRTASE"/>
</dbReference>
<evidence type="ECO:0000256" key="1">
    <source>
        <dbReference type="ARBA" id="ARBA00004694"/>
    </source>
</evidence>
<dbReference type="GO" id="GO:0005829">
    <property type="term" value="C:cytosol"/>
    <property type="evidence" value="ECO:0007669"/>
    <property type="project" value="TreeGrafter"/>
</dbReference>
<evidence type="ECO:0000313" key="15">
    <source>
        <dbReference type="Proteomes" id="UP000288716"/>
    </source>
</evidence>
<reference evidence="14 15" key="1">
    <citation type="journal article" date="2018" name="Gigascience">
        <title>Genomes of trombidid mites reveal novel predicted allergens and laterally-transferred genes associated with secondary metabolism.</title>
        <authorList>
            <person name="Dong X."/>
            <person name="Chaisiri K."/>
            <person name="Xia D."/>
            <person name="Armstrong S.D."/>
            <person name="Fang Y."/>
            <person name="Donnelly M.J."/>
            <person name="Kadowaki T."/>
            <person name="McGarry J.W."/>
            <person name="Darby A.C."/>
            <person name="Makepeace B.L."/>
        </authorList>
    </citation>
    <scope>NUCLEOTIDE SEQUENCE [LARGE SCALE GENOMIC DNA]</scope>
    <source>
        <strain evidence="14">UoL-UT</strain>
    </source>
</reference>
<comment type="subunit">
    <text evidence="7">Homooctamer; active form. Homohexamer; low activity form.</text>
</comment>
<dbReference type="GO" id="GO:0008270">
    <property type="term" value="F:zinc ion binding"/>
    <property type="evidence" value="ECO:0007669"/>
    <property type="project" value="TreeGrafter"/>
</dbReference>
<dbReference type="VEuPathDB" id="VectorBase:LDEU004616"/>
<feature type="binding site" evidence="11">
    <location>
        <position position="148"/>
    </location>
    <ligand>
        <name>Zn(2+)</name>
        <dbReference type="ChEBI" id="CHEBI:29105"/>
        <label>2</label>
    </ligand>
</feature>
<dbReference type="Gene3D" id="3.20.20.70">
    <property type="entry name" value="Aldolase class I"/>
    <property type="match status" value="1"/>
</dbReference>
<proteinExistence type="inferred from homology"/>
<feature type="active site" description="Schiff-base intermediate with substrate" evidence="9">
    <location>
        <position position="215"/>
    </location>
</feature>
<dbReference type="PANTHER" id="PTHR11458:SF0">
    <property type="entry name" value="DELTA-AMINOLEVULINIC ACID DEHYDRATASE"/>
    <property type="match status" value="1"/>
</dbReference>
<dbReference type="Proteomes" id="UP000288716">
    <property type="component" value="Unassembled WGS sequence"/>
</dbReference>
<dbReference type="Pfam" id="PF00490">
    <property type="entry name" value="ALAD"/>
    <property type="match status" value="1"/>
</dbReference>
<keyword evidence="3" id="KW-0350">Heme biosynthesis</keyword>
<dbReference type="GO" id="GO:0004655">
    <property type="term" value="F:porphobilinogen synthase activity"/>
    <property type="evidence" value="ECO:0007669"/>
    <property type="project" value="UniProtKB-EC"/>
</dbReference>
<keyword evidence="4 12" id="KW-0456">Lyase</keyword>
<feature type="binding site" evidence="10">
    <location>
        <position position="237"/>
    </location>
    <ligand>
        <name>5-aminolevulinate</name>
        <dbReference type="ChEBI" id="CHEBI:356416"/>
        <label>1</label>
    </ligand>
</feature>
<evidence type="ECO:0000256" key="2">
    <source>
        <dbReference type="ARBA" id="ARBA00008055"/>
    </source>
</evidence>
<evidence type="ECO:0000256" key="6">
    <source>
        <dbReference type="ARBA" id="ARBA00025628"/>
    </source>
</evidence>
<dbReference type="GO" id="GO:0006782">
    <property type="term" value="P:protoporphyrinogen IX biosynthetic process"/>
    <property type="evidence" value="ECO:0007669"/>
    <property type="project" value="UniProtKB-UniPathway"/>
</dbReference>
<accession>A0A443SIV6</accession>